<reference evidence="3 4" key="1">
    <citation type="submission" date="2024-04" db="EMBL/GenBank/DDBJ databases">
        <title>Phyllosticta paracitricarpa is synonymous to the EU quarantine fungus P. citricarpa based on phylogenomic analyses.</title>
        <authorList>
            <consortium name="Lawrence Berkeley National Laboratory"/>
            <person name="Van ingen-buijs V.A."/>
            <person name="Van westerhoven A.C."/>
            <person name="Haridas S."/>
            <person name="Skiadas P."/>
            <person name="Martin F."/>
            <person name="Groenewald J.Z."/>
            <person name="Crous P.W."/>
            <person name="Seidl M.F."/>
        </authorList>
    </citation>
    <scope>NUCLEOTIDE SEQUENCE [LARGE SCALE GENOMIC DNA]</scope>
    <source>
        <strain evidence="3 4">CBS 141358</strain>
    </source>
</reference>
<name>A0ABR1MTK7_9PEZI</name>
<evidence type="ECO:0000313" key="3">
    <source>
        <dbReference type="EMBL" id="KAK7605879.1"/>
    </source>
</evidence>
<organism evidence="3 4">
    <name type="scientific">Phyllosticta paracitricarpa</name>
    <dbReference type="NCBI Taxonomy" id="2016321"/>
    <lineage>
        <taxon>Eukaryota</taxon>
        <taxon>Fungi</taxon>
        <taxon>Dikarya</taxon>
        <taxon>Ascomycota</taxon>
        <taxon>Pezizomycotina</taxon>
        <taxon>Dothideomycetes</taxon>
        <taxon>Dothideomycetes incertae sedis</taxon>
        <taxon>Botryosphaeriales</taxon>
        <taxon>Phyllostictaceae</taxon>
        <taxon>Phyllosticta</taxon>
    </lineage>
</organism>
<feature type="region of interest" description="Disordered" evidence="1">
    <location>
        <begin position="1"/>
        <end position="23"/>
    </location>
</feature>
<dbReference type="EMBL" id="JBBPBF010000063">
    <property type="protein sequence ID" value="KAK7605879.1"/>
    <property type="molecule type" value="Genomic_DNA"/>
</dbReference>
<keyword evidence="2" id="KW-1133">Transmembrane helix</keyword>
<keyword evidence="4" id="KW-1185">Reference proteome</keyword>
<proteinExistence type="predicted"/>
<sequence length="671" mass="73895">MDDSLALKSSSSSSRSRRLPPSPLPFPSFHQPSPLHLLVIQLRRLQLVSSTLPSHPSALPASTRPVHPLFPSLSFAGFNSPRHRCLLIFRLCWLQFASSSPSPHQSASPASPSPFHLAVSSFVSRQVCCQRSCECCARGPGRLNASLATFRLTNRLRLRNPDFSKPRICLPSGCECCARSPGRLNASLATLHATNRFGLTTMPYQVSSFPSRPADRMQTPSSIFTLIFSSGFTLHPRIHISARFESSIFTRLADSMHTSQSAVASFPPWVCIFPLHSFAGSMQTRLRAHLLASVNPSIAAVLVHSRRPSPLSFTDVLRRCPSPMSFAAFLRRCPSPLSSADVLRRCPSPLSFTAVLRRCPSPLSFTAVLRRCPSPMSFAAFLRQCPSPLSFAVVLRRCPSPLSSADVLRRCPSLPSSFAANVFAAFVFAAFVFAAIIFAAVILRCRRLHCRRLRCLRLRCRRPLLPSSFATVVLRCRHPSLPSSSLPSSFATVVLRHRRPSPPSSFATAVLRRRRPSPTIILRCRRPSLPSSFAAVVLHCRHPLLPSSSAAVLLVTLRHLLENILRLDADSFNTIPGRLYILASAVVSSVVFKPDCTQTSHSSWCRRLCKLCPWLTIVVALDAVSAHLWLRTLDLRNASDYPMTCTLGPSPILAAAVPSLVDTFAKNQFVH</sequence>
<keyword evidence="2" id="KW-0472">Membrane</keyword>
<keyword evidence="2" id="KW-0812">Transmembrane</keyword>
<evidence type="ECO:0000256" key="1">
    <source>
        <dbReference type="SAM" id="MobiDB-lite"/>
    </source>
</evidence>
<accession>A0ABR1MTK7</accession>
<comment type="caution">
    <text evidence="3">The sequence shown here is derived from an EMBL/GenBank/DDBJ whole genome shotgun (WGS) entry which is preliminary data.</text>
</comment>
<dbReference type="Proteomes" id="UP001367316">
    <property type="component" value="Unassembled WGS sequence"/>
</dbReference>
<evidence type="ECO:0000313" key="4">
    <source>
        <dbReference type="Proteomes" id="UP001367316"/>
    </source>
</evidence>
<evidence type="ECO:0000256" key="2">
    <source>
        <dbReference type="SAM" id="Phobius"/>
    </source>
</evidence>
<gene>
    <name evidence="3" type="ORF">JOL62DRAFT_607573</name>
</gene>
<protein>
    <submittedName>
        <fullName evidence="3">Uncharacterized protein</fullName>
    </submittedName>
</protein>
<feature type="transmembrane region" description="Helical" evidence="2">
    <location>
        <begin position="418"/>
        <end position="443"/>
    </location>
</feature>
<feature type="non-terminal residue" evidence="3">
    <location>
        <position position="671"/>
    </location>
</feature>